<organism evidence="2 3">
    <name type="scientific">Lactuca virosa</name>
    <dbReference type="NCBI Taxonomy" id="75947"/>
    <lineage>
        <taxon>Eukaryota</taxon>
        <taxon>Viridiplantae</taxon>
        <taxon>Streptophyta</taxon>
        <taxon>Embryophyta</taxon>
        <taxon>Tracheophyta</taxon>
        <taxon>Spermatophyta</taxon>
        <taxon>Magnoliopsida</taxon>
        <taxon>eudicotyledons</taxon>
        <taxon>Gunneridae</taxon>
        <taxon>Pentapetalae</taxon>
        <taxon>asterids</taxon>
        <taxon>campanulids</taxon>
        <taxon>Asterales</taxon>
        <taxon>Asteraceae</taxon>
        <taxon>Cichorioideae</taxon>
        <taxon>Cichorieae</taxon>
        <taxon>Lactucinae</taxon>
        <taxon>Lactuca</taxon>
    </lineage>
</organism>
<reference evidence="2 3" key="1">
    <citation type="submission" date="2022-01" db="EMBL/GenBank/DDBJ databases">
        <authorList>
            <person name="Xiong W."/>
            <person name="Schranz E."/>
        </authorList>
    </citation>
    <scope>NUCLEOTIDE SEQUENCE [LARGE SCALE GENOMIC DNA]</scope>
</reference>
<evidence type="ECO:0000256" key="1">
    <source>
        <dbReference type="SAM" id="SignalP"/>
    </source>
</evidence>
<proteinExistence type="predicted"/>
<dbReference type="AlphaFoldDB" id="A0AAU9LZ60"/>
<evidence type="ECO:0000313" key="3">
    <source>
        <dbReference type="Proteomes" id="UP001157418"/>
    </source>
</evidence>
<keyword evidence="1" id="KW-0732">Signal</keyword>
<comment type="caution">
    <text evidence="2">The sequence shown here is derived from an EMBL/GenBank/DDBJ whole genome shotgun (WGS) entry which is preliminary data.</text>
</comment>
<feature type="chain" id="PRO_5043392613" evidence="1">
    <location>
        <begin position="22"/>
        <end position="99"/>
    </location>
</feature>
<evidence type="ECO:0000313" key="2">
    <source>
        <dbReference type="EMBL" id="CAH1417693.1"/>
    </source>
</evidence>
<dbReference type="EMBL" id="CAKMRJ010000113">
    <property type="protein sequence ID" value="CAH1417693.1"/>
    <property type="molecule type" value="Genomic_DNA"/>
</dbReference>
<gene>
    <name evidence="2" type="ORF">LVIROSA_LOCUS5355</name>
</gene>
<accession>A0AAU9LZ60</accession>
<sequence length="99" mass="11018">MARFTTMVVFNGVLLVALVLSVEMVTPIMGNACSDLIPIKPKWCAGEQVSDDCWDACRLKHGEKIAAKCFYEPLIPGNDRACKCYWPCLINDVFYPNGT</sequence>
<dbReference type="Proteomes" id="UP001157418">
    <property type="component" value="Unassembled WGS sequence"/>
</dbReference>
<keyword evidence="3" id="KW-1185">Reference proteome</keyword>
<feature type="signal peptide" evidence="1">
    <location>
        <begin position="1"/>
        <end position="21"/>
    </location>
</feature>
<name>A0AAU9LZ60_9ASTR</name>
<protein>
    <submittedName>
        <fullName evidence="2">Uncharacterized protein</fullName>
    </submittedName>
</protein>